<keyword evidence="4" id="KW-1185">Reference proteome</keyword>
<dbReference type="AlphaFoldDB" id="A0A246IZ91"/>
<gene>
    <name evidence="3" type="ORF">CDN99_21415</name>
</gene>
<dbReference type="EMBL" id="NIOF01000012">
    <property type="protein sequence ID" value="OWQ85647.1"/>
    <property type="molecule type" value="Genomic_DNA"/>
</dbReference>
<organism evidence="3 4">
    <name type="scientific">Roseateles aquatilis</name>
    <dbReference type="NCBI Taxonomy" id="431061"/>
    <lineage>
        <taxon>Bacteria</taxon>
        <taxon>Pseudomonadati</taxon>
        <taxon>Pseudomonadota</taxon>
        <taxon>Betaproteobacteria</taxon>
        <taxon>Burkholderiales</taxon>
        <taxon>Sphaerotilaceae</taxon>
        <taxon>Roseateles</taxon>
    </lineage>
</organism>
<evidence type="ECO:0000313" key="4">
    <source>
        <dbReference type="Proteomes" id="UP000197468"/>
    </source>
</evidence>
<sequence length="126" mass="13152">MTSTINNGIRVAVMAAAIIATGVYYAIWKTSALNQEVATVEVQRWLGMGLGFAVIAFMLLAATRWLPIGVLPMGTRVLVAATVCAGTLVYQSHLAPGDPRFAPDSAGARQLNEPGQKNPAASGVTP</sequence>
<proteinExistence type="predicted"/>
<dbReference type="RefSeq" id="WP_088386950.1">
    <property type="nucleotide sequence ID" value="NZ_NIOF01000012.1"/>
</dbReference>
<keyword evidence="2" id="KW-0812">Transmembrane</keyword>
<comment type="caution">
    <text evidence="3">The sequence shown here is derived from an EMBL/GenBank/DDBJ whole genome shotgun (WGS) entry which is preliminary data.</text>
</comment>
<evidence type="ECO:0000313" key="3">
    <source>
        <dbReference type="EMBL" id="OWQ85647.1"/>
    </source>
</evidence>
<keyword evidence="2" id="KW-1133">Transmembrane helix</keyword>
<evidence type="ECO:0000256" key="1">
    <source>
        <dbReference type="SAM" id="MobiDB-lite"/>
    </source>
</evidence>
<evidence type="ECO:0000256" key="2">
    <source>
        <dbReference type="SAM" id="Phobius"/>
    </source>
</evidence>
<feature type="transmembrane region" description="Helical" evidence="2">
    <location>
        <begin position="7"/>
        <end position="27"/>
    </location>
</feature>
<feature type="transmembrane region" description="Helical" evidence="2">
    <location>
        <begin position="47"/>
        <end position="66"/>
    </location>
</feature>
<protein>
    <submittedName>
        <fullName evidence="3">Uncharacterized protein</fullName>
    </submittedName>
</protein>
<name>A0A246IZ91_9BURK</name>
<reference evidence="3 4" key="1">
    <citation type="journal article" date="2008" name="Int. J. Syst. Evol. Microbiol.">
        <title>Description of Roseateles aquatilis sp. nov. and Roseateles terrae sp. nov., in the class Betaproteobacteria, and emended description of the genus Roseateles.</title>
        <authorList>
            <person name="Gomila M."/>
            <person name="Bowien B."/>
            <person name="Falsen E."/>
            <person name="Moore E.R."/>
            <person name="Lalucat J."/>
        </authorList>
    </citation>
    <scope>NUCLEOTIDE SEQUENCE [LARGE SCALE GENOMIC DNA]</scope>
    <source>
        <strain evidence="3 4">CCUG 48205</strain>
    </source>
</reference>
<feature type="region of interest" description="Disordered" evidence="1">
    <location>
        <begin position="100"/>
        <end position="126"/>
    </location>
</feature>
<accession>A0A246IZ91</accession>
<keyword evidence="2" id="KW-0472">Membrane</keyword>
<dbReference type="Proteomes" id="UP000197468">
    <property type="component" value="Unassembled WGS sequence"/>
</dbReference>